<protein>
    <submittedName>
        <fullName evidence="1">Uncharacterized protein</fullName>
    </submittedName>
</protein>
<reference evidence="1 2" key="1">
    <citation type="journal article" date="2019" name="Int. J. Syst. Evol. Microbiol.">
        <title>The Global Catalogue of Microorganisms (GCM) 10K type strain sequencing project: providing services to taxonomists for standard genome sequencing and annotation.</title>
        <authorList>
            <consortium name="The Broad Institute Genomics Platform"/>
            <consortium name="The Broad Institute Genome Sequencing Center for Infectious Disease"/>
            <person name="Wu L."/>
            <person name="Ma J."/>
        </authorList>
    </citation>
    <scope>NUCLEOTIDE SEQUENCE [LARGE SCALE GENOMIC DNA]</scope>
    <source>
        <strain evidence="1 2">XZYJ18</strain>
    </source>
</reference>
<evidence type="ECO:0000313" key="1">
    <source>
        <dbReference type="EMBL" id="MFC4826598.1"/>
    </source>
</evidence>
<dbReference type="EMBL" id="JBHSHT010000003">
    <property type="protein sequence ID" value="MFC4826598.1"/>
    <property type="molecule type" value="Genomic_DNA"/>
</dbReference>
<keyword evidence="2" id="KW-1185">Reference proteome</keyword>
<dbReference type="Proteomes" id="UP001595945">
    <property type="component" value="Unassembled WGS sequence"/>
</dbReference>
<name>A0ABD5Q7D4_9EURY</name>
<sequence>MTAPENTNDDASLARLTITVTNANLPEDEAEQQALCESLETAVGSVLNETLGDATADIEAMLGDTYTSVSPICPACDSALTLDGIHLGEGADAYAVARCSADCGWAGDGVFKLVNLDRSVGHHYESEVLAGRIRSERQRYTDRDC</sequence>
<dbReference type="GeneID" id="73048005"/>
<gene>
    <name evidence="1" type="ORF">ACFO9K_20260</name>
</gene>
<organism evidence="1 2">
    <name type="scientific">Halorussus aquaticus</name>
    <dbReference type="NCBI Taxonomy" id="2953748"/>
    <lineage>
        <taxon>Archaea</taxon>
        <taxon>Methanobacteriati</taxon>
        <taxon>Methanobacteriota</taxon>
        <taxon>Stenosarchaea group</taxon>
        <taxon>Halobacteria</taxon>
        <taxon>Halobacteriales</taxon>
        <taxon>Haladaptataceae</taxon>
        <taxon>Halorussus</taxon>
    </lineage>
</organism>
<dbReference type="AlphaFoldDB" id="A0ABD5Q7D4"/>
<comment type="caution">
    <text evidence="1">The sequence shown here is derived from an EMBL/GenBank/DDBJ whole genome shotgun (WGS) entry which is preliminary data.</text>
</comment>
<dbReference type="RefSeq" id="WP_254270807.1">
    <property type="nucleotide sequence ID" value="NZ_CP100403.1"/>
</dbReference>
<evidence type="ECO:0000313" key="2">
    <source>
        <dbReference type="Proteomes" id="UP001595945"/>
    </source>
</evidence>
<proteinExistence type="predicted"/>
<accession>A0ABD5Q7D4</accession>